<sequence>IPSHILMEPATYPARLSITIISDTLPWEIVVTPLLSSYPRPNFVTLSDILTTLYTTLRVPVTSAEFASLSQSAQRRVGKAYMRRCSGVEYDERLKEKTKGVKRIDWFCGRTSFRGLGRMSGGGEEWVLRV</sequence>
<name>A0A067PSN9_9AGAM</name>
<dbReference type="InterPro" id="IPR046522">
    <property type="entry name" value="DUF6699"/>
</dbReference>
<dbReference type="Pfam" id="PF20415">
    <property type="entry name" value="DUF6699"/>
    <property type="match status" value="1"/>
</dbReference>
<feature type="domain" description="DUF6699" evidence="1">
    <location>
        <begin position="6"/>
        <end position="118"/>
    </location>
</feature>
<keyword evidence="3" id="KW-1185">Reference proteome</keyword>
<dbReference type="InParanoid" id="A0A067PSN9"/>
<gene>
    <name evidence="2" type="ORF">JAAARDRAFT_109190</name>
</gene>
<reference evidence="3" key="1">
    <citation type="journal article" date="2014" name="Proc. Natl. Acad. Sci. U.S.A.">
        <title>Extensive sampling of basidiomycete genomes demonstrates inadequacy of the white-rot/brown-rot paradigm for wood decay fungi.</title>
        <authorList>
            <person name="Riley R."/>
            <person name="Salamov A.A."/>
            <person name="Brown D.W."/>
            <person name="Nagy L.G."/>
            <person name="Floudas D."/>
            <person name="Held B.W."/>
            <person name="Levasseur A."/>
            <person name="Lombard V."/>
            <person name="Morin E."/>
            <person name="Otillar R."/>
            <person name="Lindquist E.A."/>
            <person name="Sun H."/>
            <person name="LaButti K.M."/>
            <person name="Schmutz J."/>
            <person name="Jabbour D."/>
            <person name="Luo H."/>
            <person name="Baker S.E."/>
            <person name="Pisabarro A.G."/>
            <person name="Walton J.D."/>
            <person name="Blanchette R.A."/>
            <person name="Henrissat B."/>
            <person name="Martin F."/>
            <person name="Cullen D."/>
            <person name="Hibbett D.S."/>
            <person name="Grigoriev I.V."/>
        </authorList>
    </citation>
    <scope>NUCLEOTIDE SEQUENCE [LARGE SCALE GENOMIC DNA]</scope>
    <source>
        <strain evidence="3">MUCL 33604</strain>
    </source>
</reference>
<feature type="non-terminal residue" evidence="2">
    <location>
        <position position="130"/>
    </location>
</feature>
<accession>A0A067PSN9</accession>
<dbReference type="OrthoDB" id="2783256at2759"/>
<evidence type="ECO:0000313" key="3">
    <source>
        <dbReference type="Proteomes" id="UP000027265"/>
    </source>
</evidence>
<protein>
    <recommendedName>
        <fullName evidence="1">DUF6699 domain-containing protein</fullName>
    </recommendedName>
</protein>
<dbReference type="EMBL" id="KL197729">
    <property type="protein sequence ID" value="KDQ54317.1"/>
    <property type="molecule type" value="Genomic_DNA"/>
</dbReference>
<evidence type="ECO:0000313" key="2">
    <source>
        <dbReference type="EMBL" id="KDQ54317.1"/>
    </source>
</evidence>
<dbReference type="AlphaFoldDB" id="A0A067PSN9"/>
<feature type="non-terminal residue" evidence="2">
    <location>
        <position position="1"/>
    </location>
</feature>
<proteinExistence type="predicted"/>
<evidence type="ECO:0000259" key="1">
    <source>
        <dbReference type="Pfam" id="PF20415"/>
    </source>
</evidence>
<dbReference type="HOGENOM" id="CLU_085813_1_0_1"/>
<organism evidence="2 3">
    <name type="scientific">Jaapia argillacea MUCL 33604</name>
    <dbReference type="NCBI Taxonomy" id="933084"/>
    <lineage>
        <taxon>Eukaryota</taxon>
        <taxon>Fungi</taxon>
        <taxon>Dikarya</taxon>
        <taxon>Basidiomycota</taxon>
        <taxon>Agaricomycotina</taxon>
        <taxon>Agaricomycetes</taxon>
        <taxon>Agaricomycetidae</taxon>
        <taxon>Jaapiales</taxon>
        <taxon>Jaapiaceae</taxon>
        <taxon>Jaapia</taxon>
    </lineage>
</organism>
<dbReference type="Proteomes" id="UP000027265">
    <property type="component" value="Unassembled WGS sequence"/>
</dbReference>